<dbReference type="AlphaFoldDB" id="A0A821S423"/>
<feature type="region of interest" description="Disordered" evidence="1">
    <location>
        <begin position="19"/>
        <end position="82"/>
    </location>
</feature>
<name>A0A821S423_9BILA</name>
<proteinExistence type="predicted"/>
<evidence type="ECO:0000256" key="1">
    <source>
        <dbReference type="SAM" id="MobiDB-lite"/>
    </source>
</evidence>
<feature type="compositionally biased region" description="Pro residues" evidence="1">
    <location>
        <begin position="52"/>
        <end position="70"/>
    </location>
</feature>
<reference evidence="2" key="1">
    <citation type="submission" date="2021-02" db="EMBL/GenBank/DDBJ databases">
        <authorList>
            <person name="Nowell W R."/>
        </authorList>
    </citation>
    <scope>NUCLEOTIDE SEQUENCE</scope>
</reference>
<gene>
    <name evidence="2" type="ORF">UJA718_LOCUS43368</name>
</gene>
<feature type="non-terminal residue" evidence="2">
    <location>
        <position position="1"/>
    </location>
</feature>
<comment type="caution">
    <text evidence="2">The sequence shown here is derived from an EMBL/GenBank/DDBJ whole genome shotgun (WGS) entry which is preliminary data.</text>
</comment>
<dbReference type="Proteomes" id="UP000663873">
    <property type="component" value="Unassembled WGS sequence"/>
</dbReference>
<dbReference type="EMBL" id="CAJOBP010060195">
    <property type="protein sequence ID" value="CAF4848506.1"/>
    <property type="molecule type" value="Genomic_DNA"/>
</dbReference>
<organism evidence="2 3">
    <name type="scientific">Rotaria socialis</name>
    <dbReference type="NCBI Taxonomy" id="392032"/>
    <lineage>
        <taxon>Eukaryota</taxon>
        <taxon>Metazoa</taxon>
        <taxon>Spiralia</taxon>
        <taxon>Gnathifera</taxon>
        <taxon>Rotifera</taxon>
        <taxon>Eurotatoria</taxon>
        <taxon>Bdelloidea</taxon>
        <taxon>Philodinida</taxon>
        <taxon>Philodinidae</taxon>
        <taxon>Rotaria</taxon>
    </lineage>
</organism>
<evidence type="ECO:0000313" key="2">
    <source>
        <dbReference type="EMBL" id="CAF4848506.1"/>
    </source>
</evidence>
<keyword evidence="3" id="KW-1185">Reference proteome</keyword>
<accession>A0A821S423</accession>
<evidence type="ECO:0000313" key="3">
    <source>
        <dbReference type="Proteomes" id="UP000663873"/>
    </source>
</evidence>
<feature type="compositionally biased region" description="Polar residues" evidence="1">
    <location>
        <begin position="25"/>
        <end position="41"/>
    </location>
</feature>
<sequence>SPLSSTIDEDLEQDDDLFYTEEDSSSAARTSNGTLSTSSIDEISGMGLGIFKPPPFKMMPVEATPPPTPLIPRRLLDSINNT</sequence>
<feature type="non-terminal residue" evidence="2">
    <location>
        <position position="82"/>
    </location>
</feature>
<protein>
    <submittedName>
        <fullName evidence="2">Uncharacterized protein</fullName>
    </submittedName>
</protein>